<reference evidence="1 2" key="1">
    <citation type="submission" date="2017-09" db="EMBL/GenBank/DDBJ databases">
        <title>Depth-based differentiation of microbial function through sediment-hosted aquifers and enrichment of novel symbionts in the deep terrestrial subsurface.</title>
        <authorList>
            <person name="Probst A.J."/>
            <person name="Ladd B."/>
            <person name="Jarett J.K."/>
            <person name="Geller-Mcgrath D.E."/>
            <person name="Sieber C.M."/>
            <person name="Emerson J.B."/>
            <person name="Anantharaman K."/>
            <person name="Thomas B.C."/>
            <person name="Malmstrom R."/>
            <person name="Stieglmeier M."/>
            <person name="Klingl A."/>
            <person name="Woyke T."/>
            <person name="Ryan C.M."/>
            <person name="Banfield J.F."/>
        </authorList>
    </citation>
    <scope>NUCLEOTIDE SEQUENCE [LARGE SCALE GENOMIC DNA]</scope>
    <source>
        <strain evidence="1">CG23_combo_of_CG06-09_8_20_14_all_54_14</strain>
    </source>
</reference>
<dbReference type="EMBL" id="PCRZ01000001">
    <property type="protein sequence ID" value="PIP30177.1"/>
    <property type="molecule type" value="Genomic_DNA"/>
</dbReference>
<name>A0A2G9ZAJ6_9BACT</name>
<dbReference type="AlphaFoldDB" id="A0A2G9ZAJ6"/>
<protein>
    <submittedName>
        <fullName evidence="1">Uncharacterized protein</fullName>
    </submittedName>
</protein>
<evidence type="ECO:0000313" key="2">
    <source>
        <dbReference type="Proteomes" id="UP000228812"/>
    </source>
</evidence>
<evidence type="ECO:0000313" key="1">
    <source>
        <dbReference type="EMBL" id="PIP30177.1"/>
    </source>
</evidence>
<sequence length="125" mass="13129">MKHFLAITLVIGSIGGLLFLPRSAEAVSIFLPFGGKVISIIAPGVTCTQGEGPITIRPVGIAPATPYAVTLATKRYLHSVITPGVWILGLYNPIPNMFVCATDTIPPVSVPVFPIFIFGTSLPSP</sequence>
<dbReference type="Proteomes" id="UP000228812">
    <property type="component" value="Unassembled WGS sequence"/>
</dbReference>
<accession>A0A2G9ZAJ6</accession>
<comment type="caution">
    <text evidence="1">The sequence shown here is derived from an EMBL/GenBank/DDBJ whole genome shotgun (WGS) entry which is preliminary data.</text>
</comment>
<proteinExistence type="predicted"/>
<gene>
    <name evidence="1" type="ORF">COX26_00015</name>
</gene>
<organism evidence="1 2">
    <name type="scientific">Candidatus Jorgensenbacteria bacterium CG23_combo_of_CG06-09_8_20_14_all_54_14</name>
    <dbReference type="NCBI Taxonomy" id="1974595"/>
    <lineage>
        <taxon>Bacteria</taxon>
        <taxon>Candidatus Joergenseniibacteriota</taxon>
    </lineage>
</organism>